<feature type="domain" description="ABC3 transporter permease C-terminal" evidence="8">
    <location>
        <begin position="727"/>
        <end position="842"/>
    </location>
</feature>
<feature type="domain" description="MacB-like periplasmic core" evidence="9">
    <location>
        <begin position="493"/>
        <end position="693"/>
    </location>
</feature>
<feature type="domain" description="MacB-like periplasmic core" evidence="9">
    <location>
        <begin position="21"/>
        <end position="239"/>
    </location>
</feature>
<dbReference type="InterPro" id="IPR025857">
    <property type="entry name" value="MacB_PCD"/>
</dbReference>
<evidence type="ECO:0000259" key="8">
    <source>
        <dbReference type="Pfam" id="PF02687"/>
    </source>
</evidence>
<dbReference type="PANTHER" id="PTHR30572">
    <property type="entry name" value="MEMBRANE COMPONENT OF TRANSPORTER-RELATED"/>
    <property type="match status" value="1"/>
</dbReference>
<dbReference type="Pfam" id="PF02687">
    <property type="entry name" value="FtsX"/>
    <property type="match status" value="2"/>
</dbReference>
<evidence type="ECO:0000256" key="7">
    <source>
        <dbReference type="SAM" id="Phobius"/>
    </source>
</evidence>
<feature type="transmembrane region" description="Helical" evidence="7">
    <location>
        <begin position="813"/>
        <end position="833"/>
    </location>
</feature>
<name>A0ABV5MIS7_9ACTN</name>
<dbReference type="RefSeq" id="WP_223094103.1">
    <property type="nucleotide sequence ID" value="NZ_CP061913.1"/>
</dbReference>
<dbReference type="Pfam" id="PF12704">
    <property type="entry name" value="MacB_PCD"/>
    <property type="match status" value="2"/>
</dbReference>
<comment type="caution">
    <text evidence="10">The sequence shown here is derived from an EMBL/GenBank/DDBJ whole genome shotgun (WGS) entry which is preliminary data.</text>
</comment>
<feature type="domain" description="ABC3 transporter permease C-terminal" evidence="8">
    <location>
        <begin position="275"/>
        <end position="394"/>
    </location>
</feature>
<feature type="transmembrane region" description="Helical" evidence="7">
    <location>
        <begin position="493"/>
        <end position="514"/>
    </location>
</feature>
<feature type="transmembrane region" description="Helical" evidence="7">
    <location>
        <begin position="440"/>
        <end position="461"/>
    </location>
</feature>
<feature type="transmembrane region" description="Helical" evidence="7">
    <location>
        <begin position="361"/>
        <end position="387"/>
    </location>
</feature>
<proteinExistence type="inferred from homology"/>
<evidence type="ECO:0000313" key="10">
    <source>
        <dbReference type="EMBL" id="MFB9448772.1"/>
    </source>
</evidence>
<organism evidence="10 11">
    <name type="scientific">Dactylosporangium vinaceum</name>
    <dbReference type="NCBI Taxonomy" id="53362"/>
    <lineage>
        <taxon>Bacteria</taxon>
        <taxon>Bacillati</taxon>
        <taxon>Actinomycetota</taxon>
        <taxon>Actinomycetes</taxon>
        <taxon>Micromonosporales</taxon>
        <taxon>Micromonosporaceae</taxon>
        <taxon>Dactylosporangium</taxon>
    </lineage>
</organism>
<keyword evidence="11" id="KW-1185">Reference proteome</keyword>
<dbReference type="PANTHER" id="PTHR30572:SF4">
    <property type="entry name" value="ABC TRANSPORTER PERMEASE YTRF"/>
    <property type="match status" value="1"/>
</dbReference>
<feature type="transmembrane region" description="Helical" evidence="7">
    <location>
        <begin position="316"/>
        <end position="349"/>
    </location>
</feature>
<feature type="transmembrane region" description="Helical" evidence="7">
    <location>
        <begin position="408"/>
        <end position="428"/>
    </location>
</feature>
<keyword evidence="3 7" id="KW-0812">Transmembrane</keyword>
<feature type="transmembrane region" description="Helical" evidence="7">
    <location>
        <begin position="726"/>
        <end position="748"/>
    </location>
</feature>
<comment type="similarity">
    <text evidence="6">Belongs to the ABC-4 integral membrane protein family.</text>
</comment>
<protein>
    <submittedName>
        <fullName evidence="10">ABC transporter permease</fullName>
    </submittedName>
</protein>
<feature type="transmembrane region" description="Helical" evidence="7">
    <location>
        <begin position="271"/>
        <end position="295"/>
    </location>
</feature>
<keyword evidence="5 7" id="KW-0472">Membrane</keyword>
<evidence type="ECO:0000256" key="4">
    <source>
        <dbReference type="ARBA" id="ARBA00022989"/>
    </source>
</evidence>
<evidence type="ECO:0000256" key="5">
    <source>
        <dbReference type="ARBA" id="ARBA00023136"/>
    </source>
</evidence>
<gene>
    <name evidence="10" type="ORF">ACFFTR_37285</name>
</gene>
<dbReference type="InterPro" id="IPR003838">
    <property type="entry name" value="ABC3_permease_C"/>
</dbReference>
<dbReference type="Proteomes" id="UP001589608">
    <property type="component" value="Unassembled WGS sequence"/>
</dbReference>
<accession>A0ABV5MIS7</accession>
<reference evidence="10 11" key="1">
    <citation type="submission" date="2024-09" db="EMBL/GenBank/DDBJ databases">
        <authorList>
            <person name="Sun Q."/>
            <person name="Mori K."/>
        </authorList>
    </citation>
    <scope>NUCLEOTIDE SEQUENCE [LARGE SCALE GENOMIC DNA]</scope>
    <source>
        <strain evidence="10 11">JCM 3307</strain>
    </source>
</reference>
<evidence type="ECO:0000256" key="6">
    <source>
        <dbReference type="ARBA" id="ARBA00038076"/>
    </source>
</evidence>
<feature type="transmembrane region" description="Helical" evidence="7">
    <location>
        <begin position="769"/>
        <end position="793"/>
    </location>
</feature>
<keyword evidence="2" id="KW-1003">Cell membrane</keyword>
<evidence type="ECO:0000259" key="9">
    <source>
        <dbReference type="Pfam" id="PF12704"/>
    </source>
</evidence>
<evidence type="ECO:0000256" key="3">
    <source>
        <dbReference type="ARBA" id="ARBA00022692"/>
    </source>
</evidence>
<sequence>MLKATLKSLLSRKLRLTLSGLAVVLGVMFVSGAFVLTDTLQRSFDSLFSSVYSGIDVQVTKKPALTAAGFDGPDSQAATIPAAEVDKVKAVAGVAGVTANASTDGARVIGSDGKVVTTFGPPRLGENWVGETDQLKLREGRAPSADNEIVVNKALADAAKIKVGDDVGVLTLQPKKTFKLVGVFGYSGDRDSLGGSLEVMFTTPVAQELMLGQPGVFSSIDVRAGPGVTPEQVRDRVTAALGDGYQVKTGKQLSDETSKDFQQGLGFFNNILLGFAGVALFVGTFLILNTFSIIVAQRTRELALMRALGGSRGQTLGSVLTEAVVIGLFGSLFGLAAGIGIGSLLALLFGNVTGVPLASIGVPAAAVISSFVVGMLVTIVAAIMPALRASRIAPIAALQEVSTPDRPLTKLTVSGALVGAAGGTLLGLGLNGTGSDNTTLWLILGGVLITFIGVALLTPLLSRPIVGLLGRLFSWSVPGKLGRLNSGRNPRRTAITAAALMVGVALITGVNVIIASAKSSLSQQAEKDVTVDLIISGDGDQNGPATFDAAVMTAAAKIPGVSSSASEYWEYGQVGAERHSVSAVPDAAAWAGMFKLQAQQGVLQFTGKDQAILDPDTAKEHGLAVGQSVDMRFTHGDVHHVTVVGIYTKSNVAGGIIVSPDMIPDFRIQQPSWGYLKVAAGTAVAGVQQQVDALLKDNPEVSVANRAEYVAAQSAQFDQLLTMIQMLLALAILIAILGIINTLALSVLERTRELGLLRAVGMRRGQTMRMVTVEAVVISVFGGLLGVAVGVGLGSSVVQALKSDGITQLAFPWSQMATYLAYAALAGVIAAVLPSIRAARVNVLQAIAHD</sequence>
<keyword evidence="4 7" id="KW-1133">Transmembrane helix</keyword>
<dbReference type="EMBL" id="JBHMCA010000060">
    <property type="protein sequence ID" value="MFB9448772.1"/>
    <property type="molecule type" value="Genomic_DNA"/>
</dbReference>
<comment type="subcellular location">
    <subcellularLocation>
        <location evidence="1">Cell membrane</location>
        <topology evidence="1">Multi-pass membrane protein</topology>
    </subcellularLocation>
</comment>
<evidence type="ECO:0000313" key="11">
    <source>
        <dbReference type="Proteomes" id="UP001589608"/>
    </source>
</evidence>
<evidence type="ECO:0000256" key="2">
    <source>
        <dbReference type="ARBA" id="ARBA00022475"/>
    </source>
</evidence>
<dbReference type="InterPro" id="IPR050250">
    <property type="entry name" value="Macrolide_Exporter_MacB"/>
</dbReference>
<evidence type="ECO:0000256" key="1">
    <source>
        <dbReference type="ARBA" id="ARBA00004651"/>
    </source>
</evidence>